<dbReference type="PANTHER" id="PTHR34219:SF6">
    <property type="entry name" value="BLR3280 PROTEIN"/>
    <property type="match status" value="1"/>
</dbReference>
<dbReference type="PATRIC" id="fig|294.131.peg.5613"/>
<dbReference type="Pfam" id="PF03929">
    <property type="entry name" value="PepSY_TM"/>
    <property type="match status" value="1"/>
</dbReference>
<evidence type="ECO:0000313" key="2">
    <source>
        <dbReference type="EMBL" id="KJZ46609.1"/>
    </source>
</evidence>
<dbReference type="Proteomes" id="UP000033500">
    <property type="component" value="Unassembled WGS sequence"/>
</dbReference>
<dbReference type="InterPro" id="IPR005625">
    <property type="entry name" value="PepSY-ass_TM"/>
</dbReference>
<feature type="transmembrane region" description="Helical" evidence="1">
    <location>
        <begin position="12"/>
        <end position="35"/>
    </location>
</feature>
<dbReference type="RefSeq" id="WP_046045997.1">
    <property type="nucleotide sequence ID" value="NZ_LACD01000005.1"/>
</dbReference>
<evidence type="ECO:0000313" key="3">
    <source>
        <dbReference type="Proteomes" id="UP000033500"/>
    </source>
</evidence>
<dbReference type="AlphaFoldDB" id="A0A0F4TRB0"/>
<dbReference type="PANTHER" id="PTHR34219">
    <property type="entry name" value="IRON-REGULATED INNER MEMBRANE PROTEIN-RELATED"/>
    <property type="match status" value="1"/>
</dbReference>
<accession>A0A0F4TRB0</accession>
<comment type="caution">
    <text evidence="2">The sequence shown here is derived from an EMBL/GenBank/DDBJ whole genome shotgun (WGS) entry which is preliminary data.</text>
</comment>
<evidence type="ECO:0000256" key="1">
    <source>
        <dbReference type="SAM" id="Phobius"/>
    </source>
</evidence>
<gene>
    <name evidence="2" type="ORF">VC34_07815</name>
</gene>
<proteinExistence type="predicted"/>
<keyword evidence="1" id="KW-1133">Transmembrane helix</keyword>
<feature type="transmembrane region" description="Helical" evidence="1">
    <location>
        <begin position="208"/>
        <end position="231"/>
    </location>
</feature>
<name>A0A0F4TRB0_PSEFL</name>
<dbReference type="EMBL" id="LACD01000005">
    <property type="protein sequence ID" value="KJZ46609.1"/>
    <property type="molecule type" value="Genomic_DNA"/>
</dbReference>
<feature type="transmembrane region" description="Helical" evidence="1">
    <location>
        <begin position="252"/>
        <end position="273"/>
    </location>
</feature>
<sequence length="512" mass="57451">MKRYLYLWHRWLGIALCLFMALWFVSGVVMLYVGYPKLTPAEQLAGLPVLSTENCCVSLETALAASGESVVPQSVKLTSMANEPRYLLGFSGKAQVAVDARTGKIIAPVDRNAALAAAQAFAGGAQVSYLGLVYEDMWSHSRALSAERPFHVVQVEDLQQRRLYVSQHNGRVLLDVTAQERVWNWLGAWLHWLYPLRGGAFDNWAADIIIYLSLAGTVLAILGLVVGLLRWRFAKPYRSGSRSPYPGGFARWHHIGGLLFGAVLIAWIFSGLMSMRPWHLLDNQSVLPPAAYYGAELHADNSTLPIAEAIKRFDQAGIQARELEWRFISGKGYLVAYDSVGSSQIMPTGGDVEPQVQLPSITLERAAQAMLPGAQVEIEWRTAYDFYYYARAEQSMYGNKNKRLPMLRVLFNDPAGTWVHIDPYSGALIEQLDQRARIGRWLFNLLHSWDWLPLLERSLLREVLIIALSLGGFAISVTGIVLGWRRLLRSRNRHRKSPTVTLNPAVPHKEKR</sequence>
<keyword evidence="1" id="KW-0472">Membrane</keyword>
<keyword evidence="1" id="KW-0812">Transmembrane</keyword>
<feature type="transmembrane region" description="Helical" evidence="1">
    <location>
        <begin position="463"/>
        <end position="484"/>
    </location>
</feature>
<protein>
    <submittedName>
        <fullName evidence="2">Sodium:proline symporter</fullName>
    </submittedName>
</protein>
<reference evidence="2 3" key="1">
    <citation type="submission" date="2015-03" db="EMBL/GenBank/DDBJ databases">
        <title>Comparative genomics of Pseudomonas insights into diversity of traits involved in vanlence and defense.</title>
        <authorList>
            <person name="Qin Y."/>
        </authorList>
    </citation>
    <scope>NUCLEOTIDE SEQUENCE [LARGE SCALE GENOMIC DNA]</scope>
    <source>
        <strain evidence="2 3">C3</strain>
    </source>
</reference>
<organism evidence="2 3">
    <name type="scientific">Pseudomonas fluorescens</name>
    <dbReference type="NCBI Taxonomy" id="294"/>
    <lineage>
        <taxon>Bacteria</taxon>
        <taxon>Pseudomonadati</taxon>
        <taxon>Pseudomonadota</taxon>
        <taxon>Gammaproteobacteria</taxon>
        <taxon>Pseudomonadales</taxon>
        <taxon>Pseudomonadaceae</taxon>
        <taxon>Pseudomonas</taxon>
    </lineage>
</organism>